<comment type="caution">
    <text evidence="1">The sequence shown here is derived from an EMBL/GenBank/DDBJ whole genome shotgun (WGS) entry which is preliminary data.</text>
</comment>
<dbReference type="EMBL" id="LFVU01000028">
    <property type="protein sequence ID" value="KMT20973.1"/>
    <property type="molecule type" value="Genomic_DNA"/>
</dbReference>
<dbReference type="InterPro" id="IPR019657">
    <property type="entry name" value="ComFB"/>
</dbReference>
<dbReference type="RefSeq" id="WP_048571371.1">
    <property type="nucleotide sequence ID" value="NZ_LFVU01000028.1"/>
</dbReference>
<dbReference type="STRING" id="1121307.CLCY_1c02070"/>
<evidence type="ECO:0008006" key="3">
    <source>
        <dbReference type="Google" id="ProtNLM"/>
    </source>
</evidence>
<protein>
    <recommendedName>
        <fullName evidence="3">Late competence development protein ComFB</fullName>
    </recommendedName>
</protein>
<dbReference type="OrthoDB" id="5616024at2"/>
<name>A0A0J8D9J6_CLOCY</name>
<dbReference type="AlphaFoldDB" id="A0A0J8D9J6"/>
<keyword evidence="2" id="KW-1185">Reference proteome</keyword>
<dbReference type="Proteomes" id="UP000036756">
    <property type="component" value="Unassembled WGS sequence"/>
</dbReference>
<gene>
    <name evidence="1" type="ORF">CLCY_1c02070</name>
</gene>
<dbReference type="PATRIC" id="fig|1121307.3.peg.569"/>
<accession>A0A0J8D9J6</accession>
<reference evidence="1 2" key="1">
    <citation type="submission" date="2015-06" db="EMBL/GenBank/DDBJ databases">
        <title>Draft genome sequence of the purine-degrading Clostridium cylindrosporum HC-1 (DSM 605).</title>
        <authorList>
            <person name="Poehlein A."/>
            <person name="Schiel-Bengelsdorf B."/>
            <person name="Bengelsdorf F."/>
            <person name="Daniel R."/>
            <person name="Duerre P."/>
        </authorList>
    </citation>
    <scope>NUCLEOTIDE SEQUENCE [LARGE SCALE GENOMIC DNA]</scope>
    <source>
        <strain evidence="1 2">DSM 605</strain>
    </source>
</reference>
<dbReference type="Pfam" id="PF10719">
    <property type="entry name" value="ComFB"/>
    <property type="match status" value="1"/>
</dbReference>
<evidence type="ECO:0000313" key="1">
    <source>
        <dbReference type="EMBL" id="KMT20973.1"/>
    </source>
</evidence>
<sequence>MVKNYMEDVVEDLVDKLWNENTDKDFCKCEKCKNDVIALSLNKLPPKYFSSDKGNIWTKLIFADNQKMTDVMTAVAEAMKIVKSSQRH</sequence>
<organism evidence="1 2">
    <name type="scientific">Clostridium cylindrosporum DSM 605</name>
    <dbReference type="NCBI Taxonomy" id="1121307"/>
    <lineage>
        <taxon>Bacteria</taxon>
        <taxon>Bacillati</taxon>
        <taxon>Bacillota</taxon>
        <taxon>Clostridia</taxon>
        <taxon>Eubacteriales</taxon>
        <taxon>Clostridiaceae</taxon>
        <taxon>Clostridium</taxon>
    </lineage>
</organism>
<proteinExistence type="predicted"/>
<evidence type="ECO:0000313" key="2">
    <source>
        <dbReference type="Proteomes" id="UP000036756"/>
    </source>
</evidence>